<organism evidence="2 3">
    <name type="scientific">Leptospira sarikeiensis</name>
    <dbReference type="NCBI Taxonomy" id="2484943"/>
    <lineage>
        <taxon>Bacteria</taxon>
        <taxon>Pseudomonadati</taxon>
        <taxon>Spirochaetota</taxon>
        <taxon>Spirochaetia</taxon>
        <taxon>Leptospirales</taxon>
        <taxon>Leptospiraceae</taxon>
        <taxon>Leptospira</taxon>
    </lineage>
</organism>
<evidence type="ECO:0000256" key="1">
    <source>
        <dbReference type="SAM" id="MobiDB-lite"/>
    </source>
</evidence>
<keyword evidence="3" id="KW-1185">Reference proteome</keyword>
<comment type="caution">
    <text evidence="2">The sequence shown here is derived from an EMBL/GenBank/DDBJ whole genome shotgun (WGS) entry which is preliminary data.</text>
</comment>
<reference evidence="2" key="1">
    <citation type="journal article" date="2019" name="PLoS Negl. Trop. Dis.">
        <title>Revisiting the worldwide diversity of Leptospira species in the environment.</title>
        <authorList>
            <person name="Vincent A.T."/>
            <person name="Schiettekatte O."/>
            <person name="Bourhy P."/>
            <person name="Veyrier F.J."/>
            <person name="Picardeau M."/>
        </authorList>
    </citation>
    <scope>NUCLEOTIDE SEQUENCE [LARGE SCALE GENOMIC DNA]</scope>
    <source>
        <strain evidence="2">201702455</strain>
    </source>
</reference>
<name>A0A4R9KGL1_9LEPT</name>
<accession>A0A4R9KGL1</accession>
<dbReference type="OrthoDB" id="9914297at2"/>
<gene>
    <name evidence="2" type="ORF">EHQ64_01765</name>
</gene>
<feature type="region of interest" description="Disordered" evidence="1">
    <location>
        <begin position="208"/>
        <end position="229"/>
    </location>
</feature>
<evidence type="ECO:0000313" key="2">
    <source>
        <dbReference type="EMBL" id="TGL64598.1"/>
    </source>
</evidence>
<evidence type="ECO:0000313" key="3">
    <source>
        <dbReference type="Proteomes" id="UP000297762"/>
    </source>
</evidence>
<dbReference type="Proteomes" id="UP000297762">
    <property type="component" value="Unassembled WGS sequence"/>
</dbReference>
<sequence>MPLITDKGGSPGGTSPVVQVDELFNSPPGAKVKISSLGGAIDPTGTSITNDFDGDGILNSDETTTNVWVSDYPKVETIIAPPITMKVTVEKESGTVTEDLTNEINSDDFESGKSQGSEKIHQSEMNLKTVQFQDQYSSFSQNAGSYDTTTSVGYNGGIGPVQAGMNYSASVNSSWDNKNSLSTVTTKWADKPFKNNIDSDALNLKANSSSQKARKYRSDRSQKTETNFTTKPDGGYVRAALYIKNDSVNMPVKLSNILCSLMFETSNGDLIPVRSFELLKADGSNFEIEVYGGTEFGPYVVENIGLNAYEVERAIAFGYNPKIFIVDYKMTHVKDSNYKSTLLNFTGNNLKIIEENSKGRTSLIKAIGPNFREMYRVAAFEAEGANNENDICKVTNATSLSPGITLEKALRRLKCSGLEIEFENYVLDFSDIAPSLGESKLHLRGIKSFAGISSTVPCEMQTNVVGSDGQSRTACVQKPYEQWSENDKNNAGVWVVYSKGKYYSPTAYYMDGSGSSAEPRKFNGSETNPTFMVKGVESTIWAGDTYDIVFISLKDLIQKQKQFGTNPLETGSQYRVNTTWDLDSLGEDLYYPNKKSLFLGDAGFGEKVQLQIKLDSTKYLTPNFGIPDGAGLFQYFTNFTYNQQQILDQKFKWWEAMDFEVSLGFGGTKTEWLHVIRDVGNGTNDPGQEFKLQNCGRTLDFNTQNFFLCLVLPKKHPFVDASVSLIKLYIRPSLNNAYRRTIWPLRFSEVRKIRGELYAPALEGATTLLVDNSSIVSDGGTAFLANDQLRIFGSSAVYTINNVEDHSCDLAHPENPSVCKIITLTTPISTTIPKTSTVFVYAGLTAPAMRLTVENGFFDDWNLQYANIPYGQWITPQLVPLVPTNGNANCANASSYFYPSCLGFNADPIAMNWMGSYNLGVAHWNSWADANKLNTFMSNGGLNLQTNTGRIFQLDTPKSDFSFMKNSQTLIPSATSEPMTITNQDGQSLNIWKSGTSLVGRVYNMKTKTFGPYTTITLTAPSKSILKQTLDGNIFLIYDTSTSVSLTKFTIAPDNTFSFQSNTITTTRALAAGSTSYFDIAAAGTYSLVVWNHSTTTSGSTTYLLKGRLINSAGAPVNAADITIATNTGITATSNPQMMVVAEAITNSKVLVSYAVTIATATPTYAISSINCDDIATPGSTNSAPTFNTVRAVVASGTSGTVSALSVVGASTATNSVYRGMVVWQDGAGAISGRSVNLDTGSAGALIGASNTVLVDTTGGVNSNLKTAFSPIYNSALITYTKSNGVFARSVSIATSSVNGNAIALSPSTTSASLRKPVNASIIYADTATPKFAVTWENTDSILNKKSIRARVGTLQSGIATADGTSEIFVSAINDVDQTAPSIAGLRWTDVNSVAQNKILFTWLYNSPSFAEVKGYLLDLNYNPTIPYGSNNFFISPLIEREYLLKAQLVF</sequence>
<protein>
    <submittedName>
        <fullName evidence="2">Uncharacterized protein</fullName>
    </submittedName>
</protein>
<proteinExistence type="predicted"/>
<dbReference type="NCBIfam" id="NF038383">
    <property type="entry name" value="lipo_LIC12048"/>
    <property type="match status" value="1"/>
</dbReference>
<dbReference type="EMBL" id="RQGF01000007">
    <property type="protein sequence ID" value="TGL64598.1"/>
    <property type="molecule type" value="Genomic_DNA"/>
</dbReference>